<feature type="region of interest" description="Disordered" evidence="1">
    <location>
        <begin position="82"/>
        <end position="104"/>
    </location>
</feature>
<keyword evidence="3" id="KW-1185">Reference proteome</keyword>
<dbReference type="EMBL" id="JAPQKP010000004">
    <property type="protein sequence ID" value="KAJ5194275.1"/>
    <property type="molecule type" value="Genomic_DNA"/>
</dbReference>
<dbReference type="AlphaFoldDB" id="A0A9W9M9I4"/>
<accession>A0A9W9M9I4</accession>
<feature type="compositionally biased region" description="Polar residues" evidence="1">
    <location>
        <begin position="35"/>
        <end position="57"/>
    </location>
</feature>
<feature type="compositionally biased region" description="Basic residues" evidence="1">
    <location>
        <begin position="92"/>
        <end position="104"/>
    </location>
</feature>
<evidence type="ECO:0000313" key="2">
    <source>
        <dbReference type="EMBL" id="KAJ5194275.1"/>
    </source>
</evidence>
<organism evidence="2 3">
    <name type="scientific">Penicillium cf. griseofulvum</name>
    <dbReference type="NCBI Taxonomy" id="2972120"/>
    <lineage>
        <taxon>Eukaryota</taxon>
        <taxon>Fungi</taxon>
        <taxon>Dikarya</taxon>
        <taxon>Ascomycota</taxon>
        <taxon>Pezizomycotina</taxon>
        <taxon>Eurotiomycetes</taxon>
        <taxon>Eurotiomycetidae</taxon>
        <taxon>Eurotiales</taxon>
        <taxon>Aspergillaceae</taxon>
        <taxon>Penicillium</taxon>
    </lineage>
</organism>
<feature type="region of interest" description="Disordered" evidence="1">
    <location>
        <begin position="1"/>
        <end position="57"/>
    </location>
</feature>
<protein>
    <submittedName>
        <fullName evidence="2">Uncharacterized protein</fullName>
    </submittedName>
</protein>
<gene>
    <name evidence="2" type="ORF">N7472_006741</name>
</gene>
<name>A0A9W9M9I4_9EURO</name>
<reference evidence="2" key="2">
    <citation type="journal article" date="2023" name="IMA Fungus">
        <title>Comparative genomic study of the Penicillium genus elucidates a diverse pangenome and 15 lateral gene transfer events.</title>
        <authorList>
            <person name="Petersen C."/>
            <person name="Sorensen T."/>
            <person name="Nielsen M.R."/>
            <person name="Sondergaard T.E."/>
            <person name="Sorensen J.L."/>
            <person name="Fitzpatrick D.A."/>
            <person name="Frisvad J.C."/>
            <person name="Nielsen K.L."/>
        </authorList>
    </citation>
    <scope>NUCLEOTIDE SEQUENCE</scope>
    <source>
        <strain evidence="2">IBT 16849</strain>
    </source>
</reference>
<proteinExistence type="predicted"/>
<dbReference type="Proteomes" id="UP001150879">
    <property type="component" value="Unassembled WGS sequence"/>
</dbReference>
<evidence type="ECO:0000313" key="3">
    <source>
        <dbReference type="Proteomes" id="UP001150879"/>
    </source>
</evidence>
<sequence length="104" mass="11287">MTQLHVAPEPRKAAIDGLMKSQKNKGGNSPIAHNLLSNTKPKNSNNNRDTVIESSPTVDHPISLTSVISVINGVLPHALEEPLAPTAPRSSKPPKHRVRRPLIR</sequence>
<comment type="caution">
    <text evidence="2">The sequence shown here is derived from an EMBL/GenBank/DDBJ whole genome shotgun (WGS) entry which is preliminary data.</text>
</comment>
<evidence type="ECO:0000256" key="1">
    <source>
        <dbReference type="SAM" id="MobiDB-lite"/>
    </source>
</evidence>
<reference evidence="2" key="1">
    <citation type="submission" date="2022-11" db="EMBL/GenBank/DDBJ databases">
        <authorList>
            <person name="Petersen C."/>
        </authorList>
    </citation>
    <scope>NUCLEOTIDE SEQUENCE</scope>
    <source>
        <strain evidence="2">IBT 16849</strain>
    </source>
</reference>